<feature type="region of interest" description="Disordered" evidence="2">
    <location>
        <begin position="1"/>
        <end position="60"/>
    </location>
</feature>
<accession>A0ABM8W6I5</accession>
<evidence type="ECO:0000313" key="4">
    <source>
        <dbReference type="Proteomes" id="UP000789901"/>
    </source>
</evidence>
<reference evidence="3 4" key="1">
    <citation type="submission" date="2021-06" db="EMBL/GenBank/DDBJ databases">
        <authorList>
            <person name="Kallberg Y."/>
            <person name="Tangrot J."/>
            <person name="Rosling A."/>
        </authorList>
    </citation>
    <scope>NUCLEOTIDE SEQUENCE [LARGE SCALE GENOMIC DNA]</scope>
    <source>
        <strain evidence="3 4">120-4 pot B 10/14</strain>
    </source>
</reference>
<dbReference type="Proteomes" id="UP000789901">
    <property type="component" value="Unassembled WGS sequence"/>
</dbReference>
<comment type="caution">
    <text evidence="3">The sequence shown here is derived from an EMBL/GenBank/DDBJ whole genome shotgun (WGS) entry which is preliminary data.</text>
</comment>
<evidence type="ECO:0000256" key="2">
    <source>
        <dbReference type="SAM" id="MobiDB-lite"/>
    </source>
</evidence>
<evidence type="ECO:0000256" key="1">
    <source>
        <dbReference type="ARBA" id="ARBA00023125"/>
    </source>
</evidence>
<dbReference type="SUPFAM" id="SSF47823">
    <property type="entry name" value="lambda integrase-like, N-terminal domain"/>
    <property type="match status" value="1"/>
</dbReference>
<dbReference type="PANTHER" id="PTHR35617">
    <property type="entry name" value="PHAGE_INTEGRASE DOMAIN-CONTAINING PROTEIN"/>
    <property type="match status" value="1"/>
</dbReference>
<organism evidence="3 4">
    <name type="scientific">Gigaspora margarita</name>
    <dbReference type="NCBI Taxonomy" id="4874"/>
    <lineage>
        <taxon>Eukaryota</taxon>
        <taxon>Fungi</taxon>
        <taxon>Fungi incertae sedis</taxon>
        <taxon>Mucoromycota</taxon>
        <taxon>Glomeromycotina</taxon>
        <taxon>Glomeromycetes</taxon>
        <taxon>Diversisporales</taxon>
        <taxon>Gigasporaceae</taxon>
        <taxon>Gigaspora</taxon>
    </lineage>
</organism>
<proteinExistence type="predicted"/>
<dbReference type="EMBL" id="CAJVQB010001499">
    <property type="protein sequence ID" value="CAG8538384.1"/>
    <property type="molecule type" value="Genomic_DNA"/>
</dbReference>
<keyword evidence="4" id="KW-1185">Reference proteome</keyword>
<sequence>MYTMFGSDNGPDDGTSNDTNDANNTNNTNINIKEGQGYDLDESSHAPLNNNNMEESFDEDPHNYWIPTGIMAELTMNIYKENSLLQHERQVLLQAYPRNKNIKFNPLSMDKQIISHISKQAHSINKVLSKLAYKFSSPLCPLDLAIKHIYKTKPSNKDQDSLVSWKYLEETLLSTRLLILDVLSALNVVHSAIESAKAQAIMAKRSTADIAALPSTTLGYNNNQEGILPNLEMYTTITNLYFFPITMKHRNIAGGHTFDRQEGHKEIPIHKPSSIFQNRRVRFGKIVAACKRLYDIYRYQRSLPPRTLTPRGSKIFHIRMQQKTMLLYMSALWTFNQFTNIYKDSSTGYGNGKTDEYKISGILRRYSYNSRILQAGKVKQRERFTIDSNEMILQIPNCKVKELIHECAVMYKKTSIHIRKLASLIEKLIAITNQATIAAVDKATYTLQKKESGSRVAKHDYTDRCVTMGLGRKKESYKSSQNQDDSEGADALKATTRSDNHYKIRFDDYSGIHQSSGRHNITNNKSNNRTNMASVYGDIRILICSRPARTPGQEDFSIGDLTQSDNDFFTMAFSALVSNIDGSPDRYLNNTTSQCNLSQGNHTPQKSQMEDLRRFSDRVAELYISSYDPKASETVSACMQKWFNWCASREYDPIRCPLQTVVDFLDDLYNQNMQYNMIASYRSAISEAYVPVERKAIGAHPIVVRVTKGLYNLQLPKQKPTNIVDVLLTMDYIQSLGPNSEMTILNPTQKMALLLALHQQSCLTKSSKDLTAKDTQMISAFLAQNSGADLATIMTLGNWSNEALSTPQ</sequence>
<dbReference type="PANTHER" id="PTHR35617:SF3">
    <property type="entry name" value="CORE-BINDING (CB) DOMAIN-CONTAINING PROTEIN"/>
    <property type="match status" value="1"/>
</dbReference>
<protein>
    <submittedName>
        <fullName evidence="3">36198_t:CDS:1</fullName>
    </submittedName>
</protein>
<feature type="compositionally biased region" description="Low complexity" evidence="2">
    <location>
        <begin position="12"/>
        <end position="31"/>
    </location>
</feature>
<name>A0ABM8W6I5_GIGMA</name>
<evidence type="ECO:0000313" key="3">
    <source>
        <dbReference type="EMBL" id="CAG8538384.1"/>
    </source>
</evidence>
<keyword evidence="1" id="KW-0238">DNA-binding</keyword>
<dbReference type="InterPro" id="IPR010998">
    <property type="entry name" value="Integrase_recombinase_N"/>
</dbReference>
<dbReference type="Gene3D" id="1.10.150.130">
    <property type="match status" value="1"/>
</dbReference>
<gene>
    <name evidence="3" type="ORF">GMARGA_LOCUS3961</name>
</gene>